<feature type="domain" description="Methyltransferase type 11" evidence="1">
    <location>
        <begin position="64"/>
        <end position="172"/>
    </location>
</feature>
<dbReference type="GO" id="GO:0016435">
    <property type="term" value="F:rRNA (guanine) methyltransferase activity"/>
    <property type="evidence" value="ECO:0007669"/>
    <property type="project" value="InterPro"/>
</dbReference>
<dbReference type="PANTHER" id="PTHR12734:SF0">
    <property type="entry name" value="18S RRNA (GUANINE-N(7))-METHYLTRANSFERASE-RELATED"/>
    <property type="match status" value="1"/>
</dbReference>
<dbReference type="Gene3D" id="3.40.50.150">
    <property type="entry name" value="Vaccinia Virus protein VP39"/>
    <property type="match status" value="1"/>
</dbReference>
<comment type="caution">
    <text evidence="2">The sequence shown here is derived from an EMBL/GenBank/DDBJ whole genome shotgun (WGS) entry which is preliminary data.</text>
</comment>
<dbReference type="InterPro" id="IPR013216">
    <property type="entry name" value="Methyltransf_11"/>
</dbReference>
<dbReference type="PANTHER" id="PTHR12734">
    <property type="entry name" value="METHYLTRANSFERASE-RELATED"/>
    <property type="match status" value="1"/>
</dbReference>
<accession>A0A0F9LWQ1</accession>
<dbReference type="InterPro" id="IPR029063">
    <property type="entry name" value="SAM-dependent_MTases_sf"/>
</dbReference>
<dbReference type="GO" id="GO:0070476">
    <property type="term" value="P:rRNA (guanine-N7)-methylation"/>
    <property type="evidence" value="ECO:0007669"/>
    <property type="project" value="InterPro"/>
</dbReference>
<dbReference type="AlphaFoldDB" id="A0A0F9LWQ1"/>
<dbReference type="EMBL" id="LAZR01010111">
    <property type="protein sequence ID" value="KKM68765.1"/>
    <property type="molecule type" value="Genomic_DNA"/>
</dbReference>
<evidence type="ECO:0000259" key="1">
    <source>
        <dbReference type="Pfam" id="PF08241"/>
    </source>
</evidence>
<reference evidence="2" key="1">
    <citation type="journal article" date="2015" name="Nature">
        <title>Complex archaea that bridge the gap between prokaryotes and eukaryotes.</title>
        <authorList>
            <person name="Spang A."/>
            <person name="Saw J.H."/>
            <person name="Jorgensen S.L."/>
            <person name="Zaremba-Niedzwiedzka K."/>
            <person name="Martijn J."/>
            <person name="Lind A.E."/>
            <person name="van Eijk R."/>
            <person name="Schleper C."/>
            <person name="Guy L."/>
            <person name="Ettema T.J."/>
        </authorList>
    </citation>
    <scope>NUCLEOTIDE SEQUENCE</scope>
</reference>
<organism evidence="2">
    <name type="scientific">marine sediment metagenome</name>
    <dbReference type="NCBI Taxonomy" id="412755"/>
    <lineage>
        <taxon>unclassified sequences</taxon>
        <taxon>metagenomes</taxon>
        <taxon>ecological metagenomes</taxon>
    </lineage>
</organism>
<dbReference type="CDD" id="cd02440">
    <property type="entry name" value="AdoMet_MTases"/>
    <property type="match status" value="1"/>
</dbReference>
<evidence type="ECO:0000313" key="2">
    <source>
        <dbReference type="EMBL" id="KKM68765.1"/>
    </source>
</evidence>
<dbReference type="Pfam" id="PF08241">
    <property type="entry name" value="Methyltransf_11"/>
    <property type="match status" value="1"/>
</dbReference>
<dbReference type="SUPFAM" id="SSF53335">
    <property type="entry name" value="S-adenosyl-L-methionine-dependent methyltransferases"/>
    <property type="match status" value="1"/>
</dbReference>
<dbReference type="InterPro" id="IPR039769">
    <property type="entry name" value="Bud23-like"/>
</dbReference>
<protein>
    <recommendedName>
        <fullName evidence="1">Methyltransferase type 11 domain-containing protein</fullName>
    </recommendedName>
</protein>
<name>A0A0F9LWQ1_9ZZZZ</name>
<proteinExistence type="predicted"/>
<sequence length="218" mass="25400">MTRKNKPKFPADYKKEKAEEYDNLSWMERNQKKSTLLSIQFLFDEKLDSNKNSLLEKDKSFLVLDLGCGTGFSSEVLVENGFRVIGVDVLLDMLSKAREKKVLYQKFRNLDLVLADITFLPFRNNTMNFIISISAYNFIIQGRDNFLDKTKLLNNTAKSIKKILKKKGRIIIEFYPENEKELNLFNKSFINNGFEGFLVKNNPRQKSGQTFLLLKKKT</sequence>
<dbReference type="GO" id="GO:0005730">
    <property type="term" value="C:nucleolus"/>
    <property type="evidence" value="ECO:0007669"/>
    <property type="project" value="TreeGrafter"/>
</dbReference>
<gene>
    <name evidence="2" type="ORF">LCGC14_1457630</name>
</gene>